<evidence type="ECO:0000313" key="2">
    <source>
        <dbReference type="Proteomes" id="UP001597079"/>
    </source>
</evidence>
<dbReference type="EMBL" id="JBHUCX010000058">
    <property type="protein sequence ID" value="MFD1676403.1"/>
    <property type="molecule type" value="Genomic_DNA"/>
</dbReference>
<comment type="caution">
    <text evidence="1">The sequence shown here is derived from an EMBL/GenBank/DDBJ whole genome shotgun (WGS) entry which is preliminary data.</text>
</comment>
<dbReference type="Gene3D" id="3.30.460.40">
    <property type="match status" value="1"/>
</dbReference>
<dbReference type="InterPro" id="IPR019646">
    <property type="entry name" value="Aminoglyc_AdlTrfase"/>
</dbReference>
<accession>A0ABW4JMT0</accession>
<gene>
    <name evidence="1" type="ORF">ACFSB2_17005</name>
</gene>
<keyword evidence="2" id="KW-1185">Reference proteome</keyword>
<proteinExistence type="predicted"/>
<dbReference type="Proteomes" id="UP001597079">
    <property type="component" value="Unassembled WGS sequence"/>
</dbReference>
<dbReference type="SUPFAM" id="SSF81301">
    <property type="entry name" value="Nucleotidyltransferase"/>
    <property type="match status" value="1"/>
</dbReference>
<dbReference type="Pfam" id="PF10706">
    <property type="entry name" value="Aminoglyc_resit"/>
    <property type="match status" value="1"/>
</dbReference>
<name>A0ABW4JMT0_9BACL</name>
<dbReference type="RefSeq" id="WP_377944303.1">
    <property type="nucleotide sequence ID" value="NZ_JBHUCX010000058.1"/>
</dbReference>
<organism evidence="1 2">
    <name type="scientific">Alicyclobacillus fodiniaquatilis</name>
    <dbReference type="NCBI Taxonomy" id="1661150"/>
    <lineage>
        <taxon>Bacteria</taxon>
        <taxon>Bacillati</taxon>
        <taxon>Bacillota</taxon>
        <taxon>Bacilli</taxon>
        <taxon>Bacillales</taxon>
        <taxon>Alicyclobacillaceae</taxon>
        <taxon>Alicyclobacillus</taxon>
    </lineage>
</organism>
<reference evidence="2" key="1">
    <citation type="journal article" date="2019" name="Int. J. Syst. Evol. Microbiol.">
        <title>The Global Catalogue of Microorganisms (GCM) 10K type strain sequencing project: providing services to taxonomists for standard genome sequencing and annotation.</title>
        <authorList>
            <consortium name="The Broad Institute Genomics Platform"/>
            <consortium name="The Broad Institute Genome Sequencing Center for Infectious Disease"/>
            <person name="Wu L."/>
            <person name="Ma J."/>
        </authorList>
    </citation>
    <scope>NUCLEOTIDE SEQUENCE [LARGE SCALE GENOMIC DNA]</scope>
    <source>
        <strain evidence="2">CGMCC 1.12286</strain>
    </source>
</reference>
<protein>
    <submittedName>
        <fullName evidence="1">Nucleotidyltransferase domain-containing protein</fullName>
    </submittedName>
</protein>
<sequence>MSEHDLHVQTMTQLEVLREISLVFSSLQYDFWLRGGWAIDFLFGRVTRLHDDIDLVTWIHHRAKIEQALKEAGYEQIPVREPFNGRQSDFRKETVDLQIAYVSRLKNGSIILNDLPEWEWRFDSLLEHMFVLNGISARVMNPRQLLQEKDDYEEDGRIPRPKDFESRKLLQSILDSGRFSE</sequence>
<dbReference type="InterPro" id="IPR043519">
    <property type="entry name" value="NT_sf"/>
</dbReference>
<evidence type="ECO:0000313" key="1">
    <source>
        <dbReference type="EMBL" id="MFD1676403.1"/>
    </source>
</evidence>